<dbReference type="RefSeq" id="WP_183496098.1">
    <property type="nucleotide sequence ID" value="NZ_JACIFF010000006.1"/>
</dbReference>
<sequence>MLRLLTLLLLLSGCYADELERETQQEPFFDLAGYIDGQVDSLTAGRSAVEKTIVLNGNSETQTLSDLNFGNDLKVFRNADINKPAYLDKYRTDRRQAGDTLIQTYTATDSTLETRLLTVRSLADRPVRIDIVRRTGTVLSAGIHHLRYDPASGYRLRTEQQNTFGTDLDATITVSWQKK</sequence>
<evidence type="ECO:0000313" key="2">
    <source>
        <dbReference type="Proteomes" id="UP000576209"/>
    </source>
</evidence>
<proteinExistence type="predicted"/>
<dbReference type="AlphaFoldDB" id="A0A840ED02"/>
<evidence type="ECO:0000313" key="1">
    <source>
        <dbReference type="EMBL" id="MBB4079858.1"/>
    </source>
</evidence>
<name>A0A840ED02_9BACT</name>
<keyword evidence="2" id="KW-1185">Reference proteome</keyword>
<organism evidence="1 2">
    <name type="scientific">Neolewinella aquimaris</name>
    <dbReference type="NCBI Taxonomy" id="1835722"/>
    <lineage>
        <taxon>Bacteria</taxon>
        <taxon>Pseudomonadati</taxon>
        <taxon>Bacteroidota</taxon>
        <taxon>Saprospiria</taxon>
        <taxon>Saprospirales</taxon>
        <taxon>Lewinellaceae</taxon>
        <taxon>Neolewinella</taxon>
    </lineage>
</organism>
<protein>
    <submittedName>
        <fullName evidence="1">Uncharacterized protein</fullName>
    </submittedName>
</protein>
<reference evidence="1 2" key="1">
    <citation type="submission" date="2020-08" db="EMBL/GenBank/DDBJ databases">
        <title>Genomic Encyclopedia of Type Strains, Phase IV (KMG-IV): sequencing the most valuable type-strain genomes for metagenomic binning, comparative biology and taxonomic classification.</title>
        <authorList>
            <person name="Goeker M."/>
        </authorList>
    </citation>
    <scope>NUCLEOTIDE SEQUENCE [LARGE SCALE GENOMIC DNA]</scope>
    <source>
        <strain evidence="1 2">DSM 105137</strain>
    </source>
</reference>
<accession>A0A840ED02</accession>
<dbReference type="Proteomes" id="UP000576209">
    <property type="component" value="Unassembled WGS sequence"/>
</dbReference>
<comment type="caution">
    <text evidence="1">The sequence shown here is derived from an EMBL/GenBank/DDBJ whole genome shotgun (WGS) entry which is preliminary data.</text>
</comment>
<gene>
    <name evidence="1" type="ORF">GGR28_002485</name>
</gene>
<dbReference type="EMBL" id="JACIFF010000006">
    <property type="protein sequence ID" value="MBB4079858.1"/>
    <property type="molecule type" value="Genomic_DNA"/>
</dbReference>